<evidence type="ECO:0000256" key="5">
    <source>
        <dbReference type="ARBA" id="ARBA00022692"/>
    </source>
</evidence>
<feature type="domain" description="ABC transmembrane type-1" evidence="10">
    <location>
        <begin position="92"/>
        <end position="382"/>
    </location>
</feature>
<dbReference type="InterPro" id="IPR035906">
    <property type="entry name" value="MetI-like_sf"/>
</dbReference>
<keyword evidence="6" id="KW-0029">Amino-acid transport</keyword>
<evidence type="ECO:0000256" key="7">
    <source>
        <dbReference type="ARBA" id="ARBA00022989"/>
    </source>
</evidence>
<comment type="subcellular location">
    <subcellularLocation>
        <location evidence="1">Cell inner membrane</location>
        <topology evidence="1">Multi-pass membrane protein</topology>
    </subcellularLocation>
    <subcellularLocation>
        <location evidence="9">Cell membrane</location>
        <topology evidence="9">Multi-pass membrane protein</topology>
    </subcellularLocation>
</comment>
<dbReference type="Gene3D" id="1.10.3720.10">
    <property type="entry name" value="MetI-like"/>
    <property type="match status" value="2"/>
</dbReference>
<reference evidence="11 12" key="1">
    <citation type="submission" date="2023-11" db="EMBL/GenBank/DDBJ databases">
        <title>Arctic aerobic anoxygenic photoheterotroph Sediminicoccus rosea KRV36 adapts its photosynthesis to long days of polar summer.</title>
        <authorList>
            <person name="Tomasch J."/>
            <person name="Kopejtka K."/>
            <person name="Bily T."/>
            <person name="Gardiner A.T."/>
            <person name="Gardian Z."/>
            <person name="Shivaramu S."/>
            <person name="Koblizek M."/>
            <person name="Engelhardt F."/>
            <person name="Kaftan D."/>
        </authorList>
    </citation>
    <scope>NUCLEOTIDE SEQUENCE [LARGE SCALE GENOMIC DNA]</scope>
    <source>
        <strain evidence="11 12">R-30</strain>
    </source>
</reference>
<gene>
    <name evidence="11" type="ORF">R9Z33_11165</name>
</gene>
<dbReference type="SUPFAM" id="SSF161098">
    <property type="entry name" value="MetI-like"/>
    <property type="match status" value="2"/>
</dbReference>
<sequence length="394" mass="42563">MSTTSPIMPAAKPLIPLPAGTTMRGLMWQAALAAAVIFIGWSVYNNMLTNMAARGLQFGYGFLNRSAGFPIGEGLLNYTPSDTYARALTQGFLNTMRVAIVGIVLATILGVLLGLARLSANPLLRSLTGGYIEIIRNTPLVLQLVFWHSIILQLPSVRQALNPLPGLFLSQRGVKMPALLAEPALYSCLLALVTAGILWYGLARRERARQIETGERKSTLVPGFSLLIGLPLLAGFVFGAPTVEWPELTGFNFEGGLSLSPEFFALLIGLVIYTSAFIAEIVRSGIQSVHKGQWEAARALGLPPGRIMRLVILPQALRVIIPPMTSQFLNLTKNSSLAVVIGYPDLVSVANTSINQTGQAVEVISLFMAIYLAISLVTSLLMNMYNRAVALKER</sequence>
<evidence type="ECO:0000256" key="9">
    <source>
        <dbReference type="RuleBase" id="RU363032"/>
    </source>
</evidence>
<feature type="transmembrane region" description="Helical" evidence="9">
    <location>
        <begin position="184"/>
        <end position="203"/>
    </location>
</feature>
<evidence type="ECO:0000313" key="11">
    <source>
        <dbReference type="EMBL" id="WPB87422.1"/>
    </source>
</evidence>
<dbReference type="Proteomes" id="UP001305521">
    <property type="component" value="Chromosome"/>
</dbReference>
<keyword evidence="7 9" id="KW-1133">Transmembrane helix</keyword>
<evidence type="ECO:0000256" key="6">
    <source>
        <dbReference type="ARBA" id="ARBA00022970"/>
    </source>
</evidence>
<evidence type="ECO:0000313" key="12">
    <source>
        <dbReference type="Proteomes" id="UP001305521"/>
    </source>
</evidence>
<evidence type="ECO:0000259" key="10">
    <source>
        <dbReference type="PROSITE" id="PS50928"/>
    </source>
</evidence>
<feature type="transmembrane region" description="Helical" evidence="9">
    <location>
        <begin position="26"/>
        <end position="44"/>
    </location>
</feature>
<feature type="transmembrane region" description="Helical" evidence="9">
    <location>
        <begin position="363"/>
        <end position="385"/>
    </location>
</feature>
<keyword evidence="5 9" id="KW-0812">Transmembrane</keyword>
<keyword evidence="4" id="KW-1003">Cell membrane</keyword>
<keyword evidence="3 9" id="KW-0813">Transport</keyword>
<keyword evidence="8 9" id="KW-0472">Membrane</keyword>
<proteinExistence type="inferred from homology"/>
<evidence type="ECO:0000256" key="3">
    <source>
        <dbReference type="ARBA" id="ARBA00022448"/>
    </source>
</evidence>
<organism evidence="11 12">
    <name type="scientific">Sediminicoccus rosea</name>
    <dbReference type="NCBI Taxonomy" id="1225128"/>
    <lineage>
        <taxon>Bacteria</taxon>
        <taxon>Pseudomonadati</taxon>
        <taxon>Pseudomonadota</taxon>
        <taxon>Alphaproteobacteria</taxon>
        <taxon>Acetobacterales</taxon>
        <taxon>Roseomonadaceae</taxon>
        <taxon>Sediminicoccus</taxon>
    </lineage>
</organism>
<dbReference type="InterPro" id="IPR043429">
    <property type="entry name" value="ArtM/GltK/GlnP/TcyL/YhdX-like"/>
</dbReference>
<dbReference type="PROSITE" id="PS50928">
    <property type="entry name" value="ABC_TM1"/>
    <property type="match status" value="1"/>
</dbReference>
<evidence type="ECO:0000256" key="2">
    <source>
        <dbReference type="ARBA" id="ARBA00010072"/>
    </source>
</evidence>
<dbReference type="Pfam" id="PF00528">
    <property type="entry name" value="BPD_transp_1"/>
    <property type="match status" value="1"/>
</dbReference>
<dbReference type="PANTHER" id="PTHR30614">
    <property type="entry name" value="MEMBRANE COMPONENT OF AMINO ACID ABC TRANSPORTER"/>
    <property type="match status" value="1"/>
</dbReference>
<feature type="transmembrane region" description="Helical" evidence="9">
    <location>
        <begin position="224"/>
        <end position="243"/>
    </location>
</feature>
<dbReference type="PANTHER" id="PTHR30614:SF37">
    <property type="entry name" value="AMINO-ACID ABC TRANSPORTER PERMEASE PROTEIN YHDX-RELATED"/>
    <property type="match status" value="1"/>
</dbReference>
<accession>A0ABZ0PP42</accession>
<dbReference type="InterPro" id="IPR010065">
    <property type="entry name" value="AA_ABC_transptr_permease_3TM"/>
</dbReference>
<evidence type="ECO:0000256" key="1">
    <source>
        <dbReference type="ARBA" id="ARBA00004429"/>
    </source>
</evidence>
<comment type="similarity">
    <text evidence="2">Belongs to the binding-protein-dependent transport system permease family. HisMQ subfamily.</text>
</comment>
<dbReference type="InterPro" id="IPR000515">
    <property type="entry name" value="MetI-like"/>
</dbReference>
<feature type="transmembrane region" description="Helical" evidence="9">
    <location>
        <begin position="98"/>
        <end position="118"/>
    </location>
</feature>
<evidence type="ECO:0000256" key="8">
    <source>
        <dbReference type="ARBA" id="ARBA00023136"/>
    </source>
</evidence>
<dbReference type="RefSeq" id="WP_318651375.1">
    <property type="nucleotide sequence ID" value="NZ_CP137852.1"/>
</dbReference>
<name>A0ABZ0PP42_9PROT</name>
<feature type="transmembrane region" description="Helical" evidence="9">
    <location>
        <begin position="263"/>
        <end position="286"/>
    </location>
</feature>
<dbReference type="CDD" id="cd06261">
    <property type="entry name" value="TM_PBP2"/>
    <property type="match status" value="1"/>
</dbReference>
<protein>
    <submittedName>
        <fullName evidence="11">ABC transporter permease subunit</fullName>
    </submittedName>
</protein>
<keyword evidence="12" id="KW-1185">Reference proteome</keyword>
<dbReference type="EMBL" id="CP137852">
    <property type="protein sequence ID" value="WPB87422.1"/>
    <property type="molecule type" value="Genomic_DNA"/>
</dbReference>
<evidence type="ECO:0000256" key="4">
    <source>
        <dbReference type="ARBA" id="ARBA00022475"/>
    </source>
</evidence>
<dbReference type="NCBIfam" id="TIGR01726">
    <property type="entry name" value="HEQRo_perm_3TM"/>
    <property type="match status" value="1"/>
</dbReference>